<keyword evidence="5" id="KW-1185">Reference proteome</keyword>
<accession>A0ABT1SVR3</accession>
<evidence type="ECO:0000256" key="1">
    <source>
        <dbReference type="SAM" id="Phobius"/>
    </source>
</evidence>
<dbReference type="InterPro" id="IPR032508">
    <property type="entry name" value="FecR_C"/>
</dbReference>
<dbReference type="PANTHER" id="PTHR30273">
    <property type="entry name" value="PERIPLASMIC SIGNAL SENSOR AND SIGMA FACTOR ACTIVATOR FECR-RELATED"/>
    <property type="match status" value="1"/>
</dbReference>
<name>A0ABT1SVR3_9SPHI</name>
<dbReference type="InterPro" id="IPR006860">
    <property type="entry name" value="FecR"/>
</dbReference>
<dbReference type="RefSeq" id="WP_256536570.1">
    <property type="nucleotide sequence ID" value="NZ_JANHOH010000001.1"/>
</dbReference>
<dbReference type="Gene3D" id="2.60.120.1440">
    <property type="match status" value="1"/>
</dbReference>
<evidence type="ECO:0000313" key="4">
    <source>
        <dbReference type="EMBL" id="MCQ6956352.1"/>
    </source>
</evidence>
<evidence type="ECO:0000259" key="3">
    <source>
        <dbReference type="Pfam" id="PF16344"/>
    </source>
</evidence>
<protein>
    <submittedName>
        <fullName evidence="4">FecR domain-containing protein</fullName>
    </submittedName>
</protein>
<dbReference type="EMBL" id="JANHOH010000001">
    <property type="protein sequence ID" value="MCQ6956352.1"/>
    <property type="molecule type" value="Genomic_DNA"/>
</dbReference>
<evidence type="ECO:0000259" key="2">
    <source>
        <dbReference type="Pfam" id="PF04773"/>
    </source>
</evidence>
<keyword evidence="1" id="KW-1133">Transmembrane helix</keyword>
<evidence type="ECO:0000313" key="5">
    <source>
        <dbReference type="Proteomes" id="UP001204376"/>
    </source>
</evidence>
<sequence length="391" mass="43799">MDPADKQYFIKILTKYRLGNATNEEVKFLETYYNVFDLSDDLITSENEGDYIHLKDAIKDVVDQRIRDYQKQSIAPRMKYLWVKYAAAALILFFISFGIYFLINTNNVKNNNVVVNAYKGIVPGGNKALLTLSNGTKILLDDALKGEIARQAGVIITKMADGQLVYKVLSVQTGQHQLFQNSIATPKGGQYKVILPDGTNVWLNASSSITYPTVFTGNERMVTLTGEAYFEVVKNKQMPFRVKSAMQTIEVLGTHFNINAYDDEAVMGTTLLEGSVKVTSPSGTVTIAPGEQAVINRDGDGTIIKRQVDIDQEVAWKNGIFSFNGEDIRSVMRQVSRWYNIDVVYDKDIPHEKYFGEISRSSSLGDVFKILELNNVKFSIEGKTVTVSNKK</sequence>
<dbReference type="Gene3D" id="3.55.50.30">
    <property type="match status" value="1"/>
</dbReference>
<feature type="domain" description="Protein FecR C-terminal" evidence="3">
    <location>
        <begin position="321"/>
        <end position="387"/>
    </location>
</feature>
<gene>
    <name evidence="4" type="ORF">NPE20_00190</name>
</gene>
<dbReference type="Pfam" id="PF16344">
    <property type="entry name" value="FecR_C"/>
    <property type="match status" value="1"/>
</dbReference>
<organism evidence="4 5">
    <name type="scientific">Mucilaginibacter aquariorum</name>
    <dbReference type="NCBI Taxonomy" id="2967225"/>
    <lineage>
        <taxon>Bacteria</taxon>
        <taxon>Pseudomonadati</taxon>
        <taxon>Bacteroidota</taxon>
        <taxon>Sphingobacteriia</taxon>
        <taxon>Sphingobacteriales</taxon>
        <taxon>Sphingobacteriaceae</taxon>
        <taxon>Mucilaginibacter</taxon>
    </lineage>
</organism>
<dbReference type="InterPro" id="IPR012373">
    <property type="entry name" value="Ferrdict_sens_TM"/>
</dbReference>
<comment type="caution">
    <text evidence="4">The sequence shown here is derived from an EMBL/GenBank/DDBJ whole genome shotgun (WGS) entry which is preliminary data.</text>
</comment>
<reference evidence="4 5" key="1">
    <citation type="submission" date="2022-07" db="EMBL/GenBank/DDBJ databases">
        <title>Mucilaginibacter sp. JC4.</title>
        <authorList>
            <person name="Le V."/>
            <person name="Ko S.-R."/>
            <person name="Ahn C.-Y."/>
            <person name="Oh H.-M."/>
        </authorList>
    </citation>
    <scope>NUCLEOTIDE SEQUENCE [LARGE SCALE GENOMIC DNA]</scope>
    <source>
        <strain evidence="4 5">JC4</strain>
    </source>
</reference>
<keyword evidence="1" id="KW-0472">Membrane</keyword>
<dbReference type="PANTHER" id="PTHR30273:SF2">
    <property type="entry name" value="PROTEIN FECR"/>
    <property type="match status" value="1"/>
</dbReference>
<dbReference type="Proteomes" id="UP001204376">
    <property type="component" value="Unassembled WGS sequence"/>
</dbReference>
<dbReference type="Pfam" id="PF04773">
    <property type="entry name" value="FecR"/>
    <property type="match status" value="1"/>
</dbReference>
<keyword evidence="1" id="KW-0812">Transmembrane</keyword>
<feature type="domain" description="FecR protein" evidence="2">
    <location>
        <begin position="183"/>
        <end position="277"/>
    </location>
</feature>
<proteinExistence type="predicted"/>
<feature type="transmembrane region" description="Helical" evidence="1">
    <location>
        <begin position="81"/>
        <end position="103"/>
    </location>
</feature>